<dbReference type="PANTHER" id="PTHR11236">
    <property type="entry name" value="AMINOBENZOATE/ANTHRANILATE SYNTHASE"/>
    <property type="match status" value="1"/>
</dbReference>
<feature type="region of interest" description="Disordered" evidence="10">
    <location>
        <begin position="564"/>
        <end position="586"/>
    </location>
</feature>
<feature type="domain" description="Chorismate-utilising enzyme C-terminal" evidence="12">
    <location>
        <begin position="625"/>
        <end position="889"/>
    </location>
</feature>
<reference evidence="14" key="1">
    <citation type="journal article" date="2019" name="Plant J.">
        <title>Chlorella vulgaris genome assembly and annotation reveals the molecular basis for metabolic acclimation to high light conditions.</title>
        <authorList>
            <person name="Cecchin M."/>
            <person name="Marcolungo L."/>
            <person name="Rossato M."/>
            <person name="Girolomoni L."/>
            <person name="Cosentino E."/>
            <person name="Cuine S."/>
            <person name="Li-Beisson Y."/>
            <person name="Delledonne M."/>
            <person name="Ballottari M."/>
        </authorList>
    </citation>
    <scope>NUCLEOTIDE SEQUENCE</scope>
    <source>
        <strain evidence="14">211/11P</strain>
    </source>
</reference>
<dbReference type="EMBL" id="SIDB01000001">
    <property type="protein sequence ID" value="KAI3438813.1"/>
    <property type="molecule type" value="Genomic_DNA"/>
</dbReference>
<dbReference type="GO" id="GO:0046820">
    <property type="term" value="F:4-amino-4-deoxychorismate synthase activity"/>
    <property type="evidence" value="ECO:0007669"/>
    <property type="project" value="UniProtKB-EC"/>
</dbReference>
<evidence type="ECO:0000259" key="12">
    <source>
        <dbReference type="Pfam" id="PF00425"/>
    </source>
</evidence>
<keyword evidence="15" id="KW-1185">Reference proteome</keyword>
<evidence type="ECO:0000256" key="1">
    <source>
        <dbReference type="ARBA" id="ARBA00001000"/>
    </source>
</evidence>
<accession>A0A9D4U016</accession>
<dbReference type="PANTHER" id="PTHR11236:SF18">
    <property type="entry name" value="AMINODEOXYCHORISMATE SYNTHASE"/>
    <property type="match status" value="1"/>
</dbReference>
<dbReference type="InterPro" id="IPR015890">
    <property type="entry name" value="Chorismate_C"/>
</dbReference>
<dbReference type="GO" id="GO:0046656">
    <property type="term" value="P:folic acid biosynthetic process"/>
    <property type="evidence" value="ECO:0007669"/>
    <property type="project" value="UniProtKB-KW"/>
</dbReference>
<feature type="compositionally biased region" description="Low complexity" evidence="10">
    <location>
        <begin position="407"/>
        <end position="416"/>
    </location>
</feature>
<dbReference type="CDD" id="cd01743">
    <property type="entry name" value="GATase1_Anthranilate_Synthase"/>
    <property type="match status" value="1"/>
</dbReference>
<dbReference type="Gene3D" id="3.60.120.10">
    <property type="entry name" value="Anthranilate synthase"/>
    <property type="match status" value="1"/>
</dbReference>
<evidence type="ECO:0000256" key="8">
    <source>
        <dbReference type="ARBA" id="ARBA00031329"/>
    </source>
</evidence>
<feature type="compositionally biased region" description="Low complexity" evidence="10">
    <location>
        <begin position="564"/>
        <end position="582"/>
    </location>
</feature>
<evidence type="ECO:0000256" key="3">
    <source>
        <dbReference type="ARBA" id="ARBA00005970"/>
    </source>
</evidence>
<keyword evidence="6" id="KW-0289">Folate biosynthesis</keyword>
<evidence type="ECO:0000256" key="6">
    <source>
        <dbReference type="ARBA" id="ARBA00022909"/>
    </source>
</evidence>
<evidence type="ECO:0000256" key="2">
    <source>
        <dbReference type="ARBA" id="ARBA00005009"/>
    </source>
</evidence>
<dbReference type="GO" id="GO:0000162">
    <property type="term" value="P:L-tryptophan biosynthetic process"/>
    <property type="evidence" value="ECO:0007669"/>
    <property type="project" value="TreeGrafter"/>
</dbReference>
<evidence type="ECO:0000313" key="15">
    <source>
        <dbReference type="Proteomes" id="UP001055712"/>
    </source>
</evidence>
<dbReference type="InterPro" id="IPR019999">
    <property type="entry name" value="Anth_synth_I-like"/>
</dbReference>
<evidence type="ECO:0000256" key="10">
    <source>
        <dbReference type="SAM" id="MobiDB-lite"/>
    </source>
</evidence>
<dbReference type="PRINTS" id="PR00099">
    <property type="entry name" value="CPSGATASE"/>
</dbReference>
<dbReference type="InterPro" id="IPR029062">
    <property type="entry name" value="Class_I_gatase-like"/>
</dbReference>
<dbReference type="SUPFAM" id="SSF56322">
    <property type="entry name" value="ADC synthase"/>
    <property type="match status" value="1"/>
</dbReference>
<dbReference type="OrthoDB" id="64220at2759"/>
<evidence type="ECO:0000313" key="14">
    <source>
        <dbReference type="EMBL" id="KAI3438813.1"/>
    </source>
</evidence>
<name>A0A9D4U016_CHLVU</name>
<dbReference type="PROSITE" id="PS51273">
    <property type="entry name" value="GATASE_TYPE_1"/>
    <property type="match status" value="1"/>
</dbReference>
<feature type="domain" description="Anthranilate synthase component I N-terminal" evidence="13">
    <location>
        <begin position="427"/>
        <end position="514"/>
    </location>
</feature>
<dbReference type="Proteomes" id="UP001055712">
    <property type="component" value="Unassembled WGS sequence"/>
</dbReference>
<dbReference type="Gene3D" id="3.40.50.880">
    <property type="match status" value="1"/>
</dbReference>
<feature type="domain" description="Glutamine amidotransferase" evidence="11">
    <location>
        <begin position="208"/>
        <end position="244"/>
    </location>
</feature>
<dbReference type="AlphaFoldDB" id="A0A9D4U016"/>
<dbReference type="SUPFAM" id="SSF52317">
    <property type="entry name" value="Class I glutamine amidotransferase-like"/>
    <property type="match status" value="1"/>
</dbReference>
<dbReference type="PRINTS" id="PR00097">
    <property type="entry name" value="ANTSNTHASEII"/>
</dbReference>
<dbReference type="Pfam" id="PF00425">
    <property type="entry name" value="Chorismate_bind"/>
    <property type="match status" value="1"/>
</dbReference>
<dbReference type="InterPro" id="IPR006221">
    <property type="entry name" value="TrpG/PapA_dom"/>
</dbReference>
<protein>
    <recommendedName>
        <fullName evidence="4">aminodeoxychorismate synthase</fullName>
        <ecNumber evidence="4">2.6.1.85</ecNumber>
    </recommendedName>
    <alternativeName>
        <fullName evidence="8">Para-aminobenzoate synthase</fullName>
    </alternativeName>
    <alternativeName>
        <fullName evidence="9">p-aminobenzoic acid synthase</fullName>
    </alternativeName>
</protein>
<dbReference type="EC" id="2.6.1.85" evidence="4"/>
<proteinExistence type="inferred from homology"/>
<feature type="region of interest" description="Disordered" evidence="10">
    <location>
        <begin position="368"/>
        <end position="421"/>
    </location>
</feature>
<comment type="catalytic activity">
    <reaction evidence="1">
        <text>chorismate + L-glutamine = 4-amino-4-deoxychorismate + L-glutamate</text>
        <dbReference type="Rhea" id="RHEA:11672"/>
        <dbReference type="ChEBI" id="CHEBI:29748"/>
        <dbReference type="ChEBI" id="CHEBI:29985"/>
        <dbReference type="ChEBI" id="CHEBI:58359"/>
        <dbReference type="ChEBI" id="CHEBI:58406"/>
        <dbReference type="EC" id="2.6.1.85"/>
    </reaction>
</comment>
<reference evidence="14" key="2">
    <citation type="submission" date="2020-11" db="EMBL/GenBank/DDBJ databases">
        <authorList>
            <person name="Cecchin M."/>
            <person name="Marcolungo L."/>
            <person name="Rossato M."/>
            <person name="Girolomoni L."/>
            <person name="Cosentino E."/>
            <person name="Cuine S."/>
            <person name="Li-Beisson Y."/>
            <person name="Delledonne M."/>
            <person name="Ballottari M."/>
        </authorList>
    </citation>
    <scope>NUCLEOTIDE SEQUENCE</scope>
    <source>
        <strain evidence="14">211/11P</strain>
        <tissue evidence="14">Whole cell</tissue>
    </source>
</reference>
<dbReference type="GO" id="GO:0008153">
    <property type="term" value="P:4-aminobenzoate biosynthetic process"/>
    <property type="evidence" value="ECO:0007669"/>
    <property type="project" value="TreeGrafter"/>
</dbReference>
<evidence type="ECO:0000256" key="9">
    <source>
        <dbReference type="ARBA" id="ARBA00031904"/>
    </source>
</evidence>
<evidence type="ECO:0000256" key="4">
    <source>
        <dbReference type="ARBA" id="ARBA00013139"/>
    </source>
</evidence>
<dbReference type="InterPro" id="IPR005801">
    <property type="entry name" value="ADC_synthase"/>
</dbReference>
<keyword evidence="7" id="KW-0315">Glutamine amidotransferase</keyword>
<dbReference type="PRINTS" id="PR00096">
    <property type="entry name" value="GATASE"/>
</dbReference>
<feature type="region of interest" description="Disordered" evidence="10">
    <location>
        <begin position="176"/>
        <end position="206"/>
    </location>
</feature>
<feature type="region of interest" description="Disordered" evidence="10">
    <location>
        <begin position="702"/>
        <end position="730"/>
    </location>
</feature>
<evidence type="ECO:0000256" key="7">
    <source>
        <dbReference type="ARBA" id="ARBA00022962"/>
    </source>
</evidence>
<evidence type="ECO:0000256" key="5">
    <source>
        <dbReference type="ARBA" id="ARBA00022679"/>
    </source>
</evidence>
<comment type="caution">
    <text evidence="14">The sequence shown here is derived from an EMBL/GenBank/DDBJ whole genome shotgun (WGS) entry which is preliminary data.</text>
</comment>
<dbReference type="Pfam" id="PF04715">
    <property type="entry name" value="Anth_synt_I_N"/>
    <property type="match status" value="1"/>
</dbReference>
<dbReference type="InterPro" id="IPR017926">
    <property type="entry name" value="GATASE"/>
</dbReference>
<evidence type="ECO:0000259" key="13">
    <source>
        <dbReference type="Pfam" id="PF04715"/>
    </source>
</evidence>
<comment type="pathway">
    <text evidence="2">Cofactor biosynthesis; tetrahydrofolate biosynthesis; 4-aminobenzoate from chorismate: step 1/2.</text>
</comment>
<evidence type="ECO:0000259" key="11">
    <source>
        <dbReference type="Pfam" id="PF00117"/>
    </source>
</evidence>
<organism evidence="14 15">
    <name type="scientific">Chlorella vulgaris</name>
    <name type="common">Green alga</name>
    <dbReference type="NCBI Taxonomy" id="3077"/>
    <lineage>
        <taxon>Eukaryota</taxon>
        <taxon>Viridiplantae</taxon>
        <taxon>Chlorophyta</taxon>
        <taxon>core chlorophytes</taxon>
        <taxon>Trebouxiophyceae</taxon>
        <taxon>Chlorellales</taxon>
        <taxon>Chlorellaceae</taxon>
        <taxon>Chlorella clade</taxon>
        <taxon>Chlorella</taxon>
    </lineage>
</organism>
<gene>
    <name evidence="14" type="ORF">D9Q98_001230</name>
</gene>
<dbReference type="Pfam" id="PF00117">
    <property type="entry name" value="GATase"/>
    <property type="match status" value="2"/>
</dbReference>
<sequence length="914" mass="97046">MPIRTLLIDNYDSYTYNLFQLIAEVNGEPPTVLRNNDVDLPTLLRRIEAKEFDNIVISPGPGTPERAADVGVSLQLLQAKLPVPTLGVCLGFQALALAHGGSVCHAPEPVHGRLSSVDHSGHPLFAGIPSGPAYAVVRYHSLLVEEASLPPCLQAIAWTCGQHHALQLEAVSAGPSGGSVVHGKPAASASPQQQHQHQAQQQQQQQGTRLLMAIAHRSLPHWGVQFHPESVATGYGVALLRNFAAMTHAYYGLPLPATPPSLLARLAGPPGSPLPPLPWDRQPGSLRLHHSKLPGLLAACGGSEALFWHLFGGGNSGSTPGSMDSTAAADTFWLDSVTTDRARFSFMGGRGGGLWRRIEYRLASPQTTHPEPAAAAGAAGAAEAGGAEAGSDNEAAAAAESTLRQPSSNNSSSSGSIRPGTLTLTAADGQREILSTDFFGWLEGLLASHRCRVSPEDATALPFNFWGGLVGYLGYELKAECGGRAAHRSPTPEAAFFMADRLLAVDHLKGDVYLVALSEPDSKQSQAEAQQWVEQLAEQVHGLAASPPAPKGQLSRRPLLPQQQVAQHPYQQQHPQQQQQQQKRQANGACSNGLKACCDSAAKAAANGGAERAPQAPFRAREGRRRYLQNISSCLEALYNGDSYEVCLTTRLSRRGAPDAARLYRTLRRINPAPYAAWLRFGPGVLQLCCCSPERFLRGDRGGQLEAKPIKGTAPRSADPQQDQRSAAELAASEKDRAENLMIVDLLRNDLGRVCTPGSVHVPHLMCIESYATVHQMVSTVRGQRRPGATIVDCLRAAFPGGSMTGAPKIRTMEIIDGLEQGPRGVYSGSLGYISFNDTFDLNIVIRTAAITPAPGEEAAGASEISIGAGGAIVVQSDPEGEVEEMRLKARALLRAIGECDGGSGPAAVEDDDS</sequence>
<feature type="compositionally biased region" description="Low complexity" evidence="10">
    <location>
        <begin position="185"/>
        <end position="206"/>
    </location>
</feature>
<feature type="domain" description="Glutamine amidotransferase" evidence="11">
    <location>
        <begin position="6"/>
        <end position="161"/>
    </location>
</feature>
<feature type="compositionally biased region" description="Low complexity" evidence="10">
    <location>
        <begin position="371"/>
        <end position="400"/>
    </location>
</feature>
<dbReference type="InterPro" id="IPR006805">
    <property type="entry name" value="Anth_synth_I_N"/>
</dbReference>
<dbReference type="GO" id="GO:0005737">
    <property type="term" value="C:cytoplasm"/>
    <property type="evidence" value="ECO:0007669"/>
    <property type="project" value="TreeGrafter"/>
</dbReference>
<keyword evidence="5" id="KW-0808">Transferase</keyword>
<comment type="similarity">
    <text evidence="3">In the C-terminal section; belongs to the anthranilate synthase component I family.</text>
</comment>